<evidence type="ECO:0000256" key="1">
    <source>
        <dbReference type="ARBA" id="ARBA00006247"/>
    </source>
</evidence>
<feature type="domain" description="Peptidase M20 dimerisation" evidence="5">
    <location>
        <begin position="156"/>
        <end position="279"/>
    </location>
</feature>
<keyword evidence="7" id="KW-1185">Reference proteome</keyword>
<keyword evidence="3" id="KW-0479">Metal-binding</keyword>
<dbReference type="InterPro" id="IPR002933">
    <property type="entry name" value="Peptidase_M20"/>
</dbReference>
<evidence type="ECO:0000256" key="4">
    <source>
        <dbReference type="ARBA" id="ARBA00022801"/>
    </source>
</evidence>
<dbReference type="SUPFAM" id="SSF53187">
    <property type="entry name" value="Zn-dependent exopeptidases"/>
    <property type="match status" value="1"/>
</dbReference>
<dbReference type="OrthoDB" id="7832001at2759"/>
<dbReference type="GO" id="GO:0006508">
    <property type="term" value="P:proteolysis"/>
    <property type="evidence" value="ECO:0007669"/>
    <property type="project" value="UniProtKB-KW"/>
</dbReference>
<dbReference type="PANTHER" id="PTHR43270:SF8">
    <property type="entry name" value="DI- AND TRIPEPTIDASE DUG2-RELATED"/>
    <property type="match status" value="1"/>
</dbReference>
<keyword evidence="4" id="KW-0378">Hydrolase</keyword>
<dbReference type="InterPro" id="IPR011650">
    <property type="entry name" value="Peptidase_M20_dimer"/>
</dbReference>
<gene>
    <name evidence="6" type="ORF">FISHEDRAFT_32831</name>
</gene>
<dbReference type="Proteomes" id="UP000054144">
    <property type="component" value="Unassembled WGS sequence"/>
</dbReference>
<evidence type="ECO:0000259" key="5">
    <source>
        <dbReference type="Pfam" id="PF07687"/>
    </source>
</evidence>
<proteinExistence type="inferred from homology"/>
<organism evidence="6 7">
    <name type="scientific">Fistulina hepatica ATCC 64428</name>
    <dbReference type="NCBI Taxonomy" id="1128425"/>
    <lineage>
        <taxon>Eukaryota</taxon>
        <taxon>Fungi</taxon>
        <taxon>Dikarya</taxon>
        <taxon>Basidiomycota</taxon>
        <taxon>Agaricomycotina</taxon>
        <taxon>Agaricomycetes</taxon>
        <taxon>Agaricomycetidae</taxon>
        <taxon>Agaricales</taxon>
        <taxon>Fistulinaceae</taxon>
        <taxon>Fistulina</taxon>
    </lineage>
</organism>
<dbReference type="GO" id="GO:0008233">
    <property type="term" value="F:peptidase activity"/>
    <property type="evidence" value="ECO:0007669"/>
    <property type="project" value="UniProtKB-KW"/>
</dbReference>
<evidence type="ECO:0000256" key="2">
    <source>
        <dbReference type="ARBA" id="ARBA00022670"/>
    </source>
</evidence>
<dbReference type="EMBL" id="KN881591">
    <property type="protein sequence ID" value="KIY53695.1"/>
    <property type="molecule type" value="Genomic_DNA"/>
</dbReference>
<dbReference type="Pfam" id="PF07687">
    <property type="entry name" value="M20_dimer"/>
    <property type="match status" value="1"/>
</dbReference>
<evidence type="ECO:0000313" key="6">
    <source>
        <dbReference type="EMBL" id="KIY53695.1"/>
    </source>
</evidence>
<keyword evidence="2" id="KW-0645">Protease</keyword>
<evidence type="ECO:0000313" key="7">
    <source>
        <dbReference type="Proteomes" id="UP000054144"/>
    </source>
</evidence>
<protein>
    <submittedName>
        <fullName evidence="6">Zn-dependent exopeptidase</fullName>
    </submittedName>
</protein>
<name>A0A0D7APD8_9AGAR</name>
<comment type="similarity">
    <text evidence="1">Belongs to the peptidase M20A family.</text>
</comment>
<sequence>LLTGETTNPLVYAKFSASAKACNLNERKPHILFYGHYDVMPAPQQGWNSEPFDLVSRNGYLYGRGVTNDKGPIIVVACAAAELRRRRALGADVSFLIEGEEECGSTGFDEAQDSIGHVDVILFSNSTWITEYEPCITYGLHGAVHCSLQISKSLPDLHSSIEGGVIREPMLDMIKFLGTLIDADNKVQMPAFYDDVCTQSEEEMQLLNRLFIITNRASHCLARRRRESAMTVHNLDISEPKNATVIPSRVSAQVSIRIVPDQCTEKISDDLQSFLRSRFEKLGLPNKLDVHIDKKADWWLGELNDTWFKSLEKAIYGEWGIMPLRIREGGSIPSVPFLEKGFGCHALHLPMGQSSDQAHLPNERISIANLHRGKAVVERLFSAPVMPK</sequence>
<dbReference type="PANTHER" id="PTHR43270">
    <property type="entry name" value="BETA-ALA-HIS DIPEPTIDASE"/>
    <property type="match status" value="1"/>
</dbReference>
<accession>A0A0D7APD8</accession>
<dbReference type="Gene3D" id="3.40.630.10">
    <property type="entry name" value="Zn peptidases"/>
    <property type="match status" value="1"/>
</dbReference>
<feature type="non-terminal residue" evidence="6">
    <location>
        <position position="1"/>
    </location>
</feature>
<dbReference type="GO" id="GO:0006751">
    <property type="term" value="P:glutathione catabolic process"/>
    <property type="evidence" value="ECO:0007669"/>
    <property type="project" value="TreeGrafter"/>
</dbReference>
<dbReference type="GO" id="GO:0046872">
    <property type="term" value="F:metal ion binding"/>
    <property type="evidence" value="ECO:0007669"/>
    <property type="project" value="UniProtKB-KW"/>
</dbReference>
<dbReference type="Gene3D" id="3.30.70.360">
    <property type="match status" value="1"/>
</dbReference>
<dbReference type="InterPro" id="IPR051458">
    <property type="entry name" value="Cyt/Met_Dipeptidase"/>
</dbReference>
<dbReference type="Pfam" id="PF01546">
    <property type="entry name" value="Peptidase_M20"/>
    <property type="match status" value="1"/>
</dbReference>
<reference evidence="6 7" key="1">
    <citation type="journal article" date="2015" name="Fungal Genet. Biol.">
        <title>Evolution of novel wood decay mechanisms in Agaricales revealed by the genome sequences of Fistulina hepatica and Cylindrobasidium torrendii.</title>
        <authorList>
            <person name="Floudas D."/>
            <person name="Held B.W."/>
            <person name="Riley R."/>
            <person name="Nagy L.G."/>
            <person name="Koehler G."/>
            <person name="Ransdell A.S."/>
            <person name="Younus H."/>
            <person name="Chow J."/>
            <person name="Chiniquy J."/>
            <person name="Lipzen A."/>
            <person name="Tritt A."/>
            <person name="Sun H."/>
            <person name="Haridas S."/>
            <person name="LaButti K."/>
            <person name="Ohm R.A."/>
            <person name="Kues U."/>
            <person name="Blanchette R.A."/>
            <person name="Grigoriev I.V."/>
            <person name="Minto R.E."/>
            <person name="Hibbett D.S."/>
        </authorList>
    </citation>
    <scope>NUCLEOTIDE SEQUENCE [LARGE SCALE GENOMIC DNA]</scope>
    <source>
        <strain evidence="6 7">ATCC 64428</strain>
    </source>
</reference>
<dbReference type="AlphaFoldDB" id="A0A0D7APD8"/>
<evidence type="ECO:0000256" key="3">
    <source>
        <dbReference type="ARBA" id="ARBA00022723"/>
    </source>
</evidence>